<gene>
    <name evidence="2" type="ORF">AZE42_12617</name>
</gene>
<dbReference type="InterPro" id="IPR027417">
    <property type="entry name" value="P-loop_NTPase"/>
</dbReference>
<dbReference type="Proteomes" id="UP000183567">
    <property type="component" value="Unassembled WGS sequence"/>
</dbReference>
<evidence type="ECO:0000259" key="1">
    <source>
        <dbReference type="Pfam" id="PF13087"/>
    </source>
</evidence>
<name>A0A1J8QER7_9AGAM</name>
<dbReference type="InterPro" id="IPR041679">
    <property type="entry name" value="DNA2/NAM7-like_C"/>
</dbReference>
<comment type="caution">
    <text evidence="2">The sequence shown here is derived from an EMBL/GenBank/DDBJ whole genome shotgun (WGS) entry which is preliminary data.</text>
</comment>
<evidence type="ECO:0000313" key="3">
    <source>
        <dbReference type="Proteomes" id="UP000183567"/>
    </source>
</evidence>
<proteinExistence type="predicted"/>
<dbReference type="PANTHER" id="PTHR10887">
    <property type="entry name" value="DNA2/NAM7 HELICASE FAMILY"/>
    <property type="match status" value="1"/>
</dbReference>
<dbReference type="Gene3D" id="3.40.50.300">
    <property type="entry name" value="P-loop containing nucleotide triphosphate hydrolases"/>
    <property type="match status" value="1"/>
</dbReference>
<accession>A0A1J8QER7</accession>
<dbReference type="Pfam" id="PF13087">
    <property type="entry name" value="AAA_12"/>
    <property type="match status" value="1"/>
</dbReference>
<dbReference type="PANTHER" id="PTHR10887:SF495">
    <property type="entry name" value="HELICASE SENATAXIN ISOFORM X1-RELATED"/>
    <property type="match status" value="1"/>
</dbReference>
<feature type="domain" description="DNA2/NAM7 helicase-like C-terminal" evidence="1">
    <location>
        <begin position="131"/>
        <end position="276"/>
    </location>
</feature>
<organism evidence="2 3">
    <name type="scientific">Rhizopogon vesiculosus</name>
    <dbReference type="NCBI Taxonomy" id="180088"/>
    <lineage>
        <taxon>Eukaryota</taxon>
        <taxon>Fungi</taxon>
        <taxon>Dikarya</taxon>
        <taxon>Basidiomycota</taxon>
        <taxon>Agaricomycotina</taxon>
        <taxon>Agaricomycetes</taxon>
        <taxon>Agaricomycetidae</taxon>
        <taxon>Boletales</taxon>
        <taxon>Suillineae</taxon>
        <taxon>Rhizopogonaceae</taxon>
        <taxon>Rhizopogon</taxon>
    </lineage>
</organism>
<evidence type="ECO:0000313" key="2">
    <source>
        <dbReference type="EMBL" id="OJA10252.1"/>
    </source>
</evidence>
<dbReference type="InterPro" id="IPR045055">
    <property type="entry name" value="DNA2/NAM7-like"/>
</dbReference>
<dbReference type="AlphaFoldDB" id="A0A1J8QER7"/>
<dbReference type="OrthoDB" id="6513042at2759"/>
<sequence>MVLSLQQNIYNDTAHDPIVDVVRRGRDAKNNTLQSPEDAPSMDRIAIARFLEPELRINAAVDILSVSTVQHDRRSLQAIMNALGGELLLQKQNVKTLFAHRKRNGASATTTVALRAWVITVAPYRHNNKLKTVHNIKSRTACRFLDIERDQEKKSGHSGANEREIAVIINLARQYSAQNKEYRFSPHMMHRGLRSKNSLNQMSFLGKTNASTWTPSKATSFLTMTCRMTCLTFGKGNEEDHIIVSLVRSERVGFLENERRMNAMLTRCKKSMIIGTNRDFVTTGQAADTLVGKLAATMDPRHLLCESLVFI</sequence>
<reference evidence="2 3" key="1">
    <citation type="submission" date="2016-03" db="EMBL/GenBank/DDBJ databases">
        <title>Comparative genomics of the ectomycorrhizal sister species Rhizopogon vinicolor and Rhizopogon vesiculosus (Basidiomycota: Boletales) reveals a divergence of the mating type B locus.</title>
        <authorList>
            <person name="Mujic A.B."/>
            <person name="Kuo A."/>
            <person name="Tritt A."/>
            <person name="Lipzen A."/>
            <person name="Chen C."/>
            <person name="Johnson J."/>
            <person name="Sharma A."/>
            <person name="Barry K."/>
            <person name="Grigoriev I.V."/>
            <person name="Spatafora J.W."/>
        </authorList>
    </citation>
    <scope>NUCLEOTIDE SEQUENCE [LARGE SCALE GENOMIC DNA]</scope>
    <source>
        <strain evidence="2 3">AM-OR11-056</strain>
    </source>
</reference>
<protein>
    <recommendedName>
        <fullName evidence="1">DNA2/NAM7 helicase-like C-terminal domain-containing protein</fullName>
    </recommendedName>
</protein>
<dbReference type="STRING" id="180088.A0A1J8QER7"/>
<dbReference type="EMBL" id="LVVM01005549">
    <property type="protein sequence ID" value="OJA10252.1"/>
    <property type="molecule type" value="Genomic_DNA"/>
</dbReference>
<keyword evidence="3" id="KW-1185">Reference proteome</keyword>